<evidence type="ECO:0000256" key="1">
    <source>
        <dbReference type="SAM" id="MobiDB-lite"/>
    </source>
</evidence>
<dbReference type="EnsemblMetazoa" id="ACOM028899-RA">
    <property type="protein sequence ID" value="ACOM028899-PA.1"/>
    <property type="gene ID" value="ACOM028899"/>
</dbReference>
<organism evidence="2">
    <name type="scientific">Anopheles coluzzii</name>
    <name type="common">African malaria mosquito</name>
    <dbReference type="NCBI Taxonomy" id="1518534"/>
    <lineage>
        <taxon>Eukaryota</taxon>
        <taxon>Metazoa</taxon>
        <taxon>Ecdysozoa</taxon>
        <taxon>Arthropoda</taxon>
        <taxon>Hexapoda</taxon>
        <taxon>Insecta</taxon>
        <taxon>Pterygota</taxon>
        <taxon>Neoptera</taxon>
        <taxon>Endopterygota</taxon>
        <taxon>Diptera</taxon>
        <taxon>Nematocera</taxon>
        <taxon>Culicoidea</taxon>
        <taxon>Culicidae</taxon>
        <taxon>Anophelinae</taxon>
        <taxon>Anopheles</taxon>
    </lineage>
</organism>
<feature type="region of interest" description="Disordered" evidence="1">
    <location>
        <begin position="283"/>
        <end position="306"/>
    </location>
</feature>
<evidence type="ECO:0000313" key="2">
    <source>
        <dbReference type="EnsemblMetazoa" id="ACOM028899-PA.1"/>
    </source>
</evidence>
<feature type="region of interest" description="Disordered" evidence="1">
    <location>
        <begin position="144"/>
        <end position="174"/>
    </location>
</feature>
<name>A0A8W7PCQ6_ANOCL</name>
<dbReference type="AlphaFoldDB" id="A0A8W7PCQ6"/>
<dbReference type="Proteomes" id="UP000075882">
    <property type="component" value="Unassembled WGS sequence"/>
</dbReference>
<reference evidence="2" key="1">
    <citation type="submission" date="2022-08" db="UniProtKB">
        <authorList>
            <consortium name="EnsemblMetazoa"/>
        </authorList>
    </citation>
    <scope>IDENTIFICATION</scope>
</reference>
<feature type="compositionally biased region" description="Polar residues" evidence="1">
    <location>
        <begin position="191"/>
        <end position="200"/>
    </location>
</feature>
<dbReference type="VEuPathDB" id="VectorBase:ACON2_034417"/>
<sequence>MDVCRINSMFSERQPALTLDGTASSASSAGVSFPPAVACEAHLYEDVGGPCPALEPEPIYAVVDVRAKRSRRLARTLHPTTATPAGSERTDGGGGGTRKVSVSLPQISDGVELATGTERRPVTARSCSNYDDYEDVNYLFVSGHQRRPAAGTETDSVGTDGSREQLAARPESYGEEHIYEPILVAERIPTVPTSGSSSSLPAPATDQQQHHHRSLWRHLKRMHLQGSWRRLTHRRASGSPKPDLDGRSTTATALEGLGRRLDSHRRSIKKRIKNLCERIDPVGTSASATSHRQPEGGDEADATAAAATELIAESSSGVGSRKSVSLDSFLLATGQQQASVPRC</sequence>
<accession>A0A8W7PCQ6</accession>
<protein>
    <submittedName>
        <fullName evidence="2">Uncharacterized protein</fullName>
    </submittedName>
</protein>
<feature type="region of interest" description="Disordered" evidence="1">
    <location>
        <begin position="190"/>
        <end position="215"/>
    </location>
</feature>
<feature type="region of interest" description="Disordered" evidence="1">
    <location>
        <begin position="73"/>
        <end position="98"/>
    </location>
</feature>
<proteinExistence type="predicted"/>